<dbReference type="Gene3D" id="2.60.40.10">
    <property type="entry name" value="Immunoglobulins"/>
    <property type="match status" value="1"/>
</dbReference>
<dbReference type="AlphaFoldDB" id="A0A3S4SSU2"/>
<reference evidence="1 2" key="1">
    <citation type="submission" date="2019-01" db="EMBL/GenBank/DDBJ databases">
        <title>Flavobacterium sp. nov.,isolated from freshwater.</title>
        <authorList>
            <person name="Zhang R."/>
            <person name="Du Z.-J."/>
        </authorList>
    </citation>
    <scope>NUCLEOTIDE SEQUENCE [LARGE SCALE GENOMIC DNA]</scope>
    <source>
        <strain evidence="1 2">1E403</strain>
    </source>
</reference>
<accession>A0A3S4SSU2</accession>
<organism evidence="1 2">
    <name type="scientific">Flavobacterium cerinum</name>
    <dbReference type="NCBI Taxonomy" id="2502784"/>
    <lineage>
        <taxon>Bacteria</taxon>
        <taxon>Pseudomonadati</taxon>
        <taxon>Bacteroidota</taxon>
        <taxon>Flavobacteriia</taxon>
        <taxon>Flavobacteriales</taxon>
        <taxon>Flavobacteriaceae</taxon>
        <taxon>Flavobacterium</taxon>
    </lineage>
</organism>
<dbReference type="RefSeq" id="WP_128391541.1">
    <property type="nucleotide sequence ID" value="NZ_SBII01000023.1"/>
</dbReference>
<proteinExistence type="predicted"/>
<dbReference type="SUPFAM" id="SSF49354">
    <property type="entry name" value="PapD-like"/>
    <property type="match status" value="1"/>
</dbReference>
<gene>
    <name evidence="1" type="ORF">EPI11_18840</name>
</gene>
<evidence type="ECO:0000313" key="2">
    <source>
        <dbReference type="Proteomes" id="UP000287527"/>
    </source>
</evidence>
<evidence type="ECO:0000313" key="1">
    <source>
        <dbReference type="EMBL" id="RWW91625.1"/>
    </source>
</evidence>
<comment type="caution">
    <text evidence="1">The sequence shown here is derived from an EMBL/GenBank/DDBJ whole genome shotgun (WGS) entry which is preliminary data.</text>
</comment>
<dbReference type="EMBL" id="SBII01000023">
    <property type="protein sequence ID" value="RWW91625.1"/>
    <property type="molecule type" value="Genomic_DNA"/>
</dbReference>
<protein>
    <submittedName>
        <fullName evidence="1">Molecular chaperone</fullName>
    </submittedName>
</protein>
<keyword evidence="2" id="KW-1185">Reference proteome</keyword>
<sequence>MNNTLFIKAGIALLMLSVMVITEQLLYPSNSISQGDLVIMPRRVILDASKRTQELNVANTGADSAKYLISVVQYRMLESGAFEEIAEPDSGQNFADKNFRFFPRSVTLAPNESQTIKIQAINTNDLKSGEYRSHLYFRAVAKDRPIEDDASKLPQSLSVHLVPTFGVAIPVIIRNGNSTLKVNIEKPVFSLNDNGVPQLNMKFNRTGNMSVYGDLKVEHITATGKITQVGIAKGLAIYTPNPVRNFMLNLDKSLGVDYHKGKLNIVYTTSSESKPVVITSSQIDLF</sequence>
<dbReference type="Proteomes" id="UP000287527">
    <property type="component" value="Unassembled WGS sequence"/>
</dbReference>
<dbReference type="InterPro" id="IPR013783">
    <property type="entry name" value="Ig-like_fold"/>
</dbReference>
<dbReference type="InterPro" id="IPR008962">
    <property type="entry name" value="PapD-like_sf"/>
</dbReference>
<name>A0A3S4SSU2_9FLAO</name>
<dbReference type="OrthoDB" id="6658153at2"/>